<dbReference type="GO" id="GO:0003887">
    <property type="term" value="F:DNA-directed DNA polymerase activity"/>
    <property type="evidence" value="ECO:0007669"/>
    <property type="project" value="InterPro"/>
</dbReference>
<evidence type="ECO:0000259" key="2">
    <source>
        <dbReference type="SMART" id="SM00482"/>
    </source>
</evidence>
<reference evidence="3" key="1">
    <citation type="journal article" date="2015" name="Nature">
        <title>Complex archaea that bridge the gap between prokaryotes and eukaryotes.</title>
        <authorList>
            <person name="Spang A."/>
            <person name="Saw J.H."/>
            <person name="Jorgensen S.L."/>
            <person name="Zaremba-Niedzwiedzka K."/>
            <person name="Martijn J."/>
            <person name="Lind A.E."/>
            <person name="van Eijk R."/>
            <person name="Schleper C."/>
            <person name="Guy L."/>
            <person name="Ettema T.J."/>
        </authorList>
    </citation>
    <scope>NUCLEOTIDE SEQUENCE</scope>
</reference>
<dbReference type="AlphaFoldDB" id="A0A0F9KJP4"/>
<comment type="caution">
    <text evidence="3">The sequence shown here is derived from an EMBL/GenBank/DDBJ whole genome shotgun (WGS) entry which is preliminary data.</text>
</comment>
<evidence type="ECO:0000256" key="1">
    <source>
        <dbReference type="ARBA" id="ARBA00022705"/>
    </source>
</evidence>
<dbReference type="Gene3D" id="1.10.150.20">
    <property type="entry name" value="5' to 3' exonuclease, C-terminal subdomain"/>
    <property type="match status" value="1"/>
</dbReference>
<dbReference type="PANTHER" id="PTHR10133">
    <property type="entry name" value="DNA POLYMERASE I"/>
    <property type="match status" value="1"/>
</dbReference>
<dbReference type="PRINTS" id="PR00868">
    <property type="entry name" value="DNAPOLI"/>
</dbReference>
<keyword evidence="1" id="KW-0235">DNA replication</keyword>
<dbReference type="Pfam" id="PF00476">
    <property type="entry name" value="DNA_pol_A"/>
    <property type="match status" value="1"/>
</dbReference>
<dbReference type="SUPFAM" id="SSF56672">
    <property type="entry name" value="DNA/RNA polymerases"/>
    <property type="match status" value="1"/>
</dbReference>
<dbReference type="InterPro" id="IPR002298">
    <property type="entry name" value="DNA_polymerase_A"/>
</dbReference>
<proteinExistence type="predicted"/>
<name>A0A0F9KJP4_9ZZZZ</name>
<dbReference type="EMBL" id="LAZR01009052">
    <property type="protein sequence ID" value="KKM74981.1"/>
    <property type="molecule type" value="Genomic_DNA"/>
</dbReference>
<dbReference type="Gene3D" id="3.30.70.370">
    <property type="match status" value="1"/>
</dbReference>
<gene>
    <name evidence="3" type="ORF">LCGC14_1394770</name>
</gene>
<dbReference type="GO" id="GO:0003677">
    <property type="term" value="F:DNA binding"/>
    <property type="evidence" value="ECO:0007669"/>
    <property type="project" value="InterPro"/>
</dbReference>
<protein>
    <recommendedName>
        <fullName evidence="2">DNA-directed DNA polymerase family A palm domain-containing protein</fullName>
    </recommendedName>
</protein>
<dbReference type="InterPro" id="IPR001098">
    <property type="entry name" value="DNA-dir_DNA_pol_A_palm_dom"/>
</dbReference>
<dbReference type="InterPro" id="IPR043502">
    <property type="entry name" value="DNA/RNA_pol_sf"/>
</dbReference>
<evidence type="ECO:0000313" key="3">
    <source>
        <dbReference type="EMBL" id="KKM74981.1"/>
    </source>
</evidence>
<feature type="non-terminal residue" evidence="3">
    <location>
        <position position="1"/>
    </location>
</feature>
<feature type="domain" description="DNA-directed DNA polymerase family A palm" evidence="2">
    <location>
        <begin position="245"/>
        <end position="439"/>
    </location>
</feature>
<dbReference type="GO" id="GO:0006261">
    <property type="term" value="P:DNA-templated DNA replication"/>
    <property type="evidence" value="ECO:0007669"/>
    <property type="project" value="InterPro"/>
</dbReference>
<dbReference type="GO" id="GO:0006302">
    <property type="term" value="P:double-strand break repair"/>
    <property type="evidence" value="ECO:0007669"/>
    <property type="project" value="TreeGrafter"/>
</dbReference>
<sequence>HIQALPNGSLQDTARAYIGMMIDSVQDILPERGTMLDLSFADVAHKCLMDCLATLRIYFKEGGDNWWEADSHTWKYELNWYDGCDPLEPTSYTVTQAMKDCYQVDMKLIPLLMCMSRRGMALRSDLVEDWYERTGKAQLFMQDICTKEGFEPGKPQQVGMVLAERGSFLPFTPSGKQLATGNDLLSNLSDPLATVVLKYREYTKLKSTYLVKLRGQRRAYTHFRMDLSTARLSSYDDNQQNIPPRIREIFAPDSGTWSDLDYDQIEMRKFAYITQDPVMLEAYHQGSDIHAITQMALWPNSDLGDKVMRVRAKTFNFAMIFYALVKTLSHHTKLPESICRAYREIWVETYPTAYAWMKAQEEGEDYVETIYGNRCHLPSGVQFTWKHIVNCRINYGPQSSAAGTVKRAMLLCERQHMDIALQIHDEILVDGKVDFPPELAHIYPELHTPFKVRQSPYWA</sequence>
<accession>A0A0F9KJP4</accession>
<dbReference type="Gene3D" id="1.20.1060.10">
    <property type="entry name" value="Taq DNA Polymerase, Chain T, domain 4"/>
    <property type="match status" value="1"/>
</dbReference>
<dbReference type="SMART" id="SM00482">
    <property type="entry name" value="POLAc"/>
    <property type="match status" value="1"/>
</dbReference>
<dbReference type="PANTHER" id="PTHR10133:SF27">
    <property type="entry name" value="DNA POLYMERASE NU"/>
    <property type="match status" value="1"/>
</dbReference>
<organism evidence="3">
    <name type="scientific">marine sediment metagenome</name>
    <dbReference type="NCBI Taxonomy" id="412755"/>
    <lineage>
        <taxon>unclassified sequences</taxon>
        <taxon>metagenomes</taxon>
        <taxon>ecological metagenomes</taxon>
    </lineage>
</organism>